<reference evidence="2" key="1">
    <citation type="submission" date="2021-03" db="EMBL/GenBank/DDBJ databases">
        <authorList>
            <person name="Wang G."/>
        </authorList>
    </citation>
    <scope>NUCLEOTIDE SEQUENCE</scope>
    <source>
        <strain evidence="2">KCTC 12899</strain>
    </source>
</reference>
<dbReference type="RefSeq" id="WP_207857953.1">
    <property type="nucleotide sequence ID" value="NZ_JAFREP010000005.1"/>
</dbReference>
<gene>
    <name evidence="2" type="ORF">J3U88_07430</name>
</gene>
<keyword evidence="1" id="KW-0472">Membrane</keyword>
<evidence type="ECO:0000256" key="1">
    <source>
        <dbReference type="SAM" id="Phobius"/>
    </source>
</evidence>
<keyword evidence="3" id="KW-1185">Reference proteome</keyword>
<sequence length="60" mass="6664">MIETVLNSPVIAAIITGVVSIILVVLQRRNSKTKQKADRTENPQSCIEITQKEETVKAEQ</sequence>
<keyword evidence="1" id="KW-1133">Transmembrane helix</keyword>
<dbReference type="AlphaFoldDB" id="A0A8J7QGR7"/>
<evidence type="ECO:0000313" key="2">
    <source>
        <dbReference type="EMBL" id="MBO1318280.1"/>
    </source>
</evidence>
<organism evidence="2 3">
    <name type="scientific">Acanthopleuribacter pedis</name>
    <dbReference type="NCBI Taxonomy" id="442870"/>
    <lineage>
        <taxon>Bacteria</taxon>
        <taxon>Pseudomonadati</taxon>
        <taxon>Acidobacteriota</taxon>
        <taxon>Holophagae</taxon>
        <taxon>Acanthopleuribacterales</taxon>
        <taxon>Acanthopleuribacteraceae</taxon>
        <taxon>Acanthopleuribacter</taxon>
    </lineage>
</organism>
<comment type="caution">
    <text evidence="2">The sequence shown here is derived from an EMBL/GenBank/DDBJ whole genome shotgun (WGS) entry which is preliminary data.</text>
</comment>
<dbReference type="EMBL" id="JAFREP010000005">
    <property type="protein sequence ID" value="MBO1318280.1"/>
    <property type="molecule type" value="Genomic_DNA"/>
</dbReference>
<name>A0A8J7QGR7_9BACT</name>
<dbReference type="Proteomes" id="UP000664417">
    <property type="component" value="Unassembled WGS sequence"/>
</dbReference>
<proteinExistence type="predicted"/>
<keyword evidence="1" id="KW-0812">Transmembrane</keyword>
<evidence type="ECO:0000313" key="3">
    <source>
        <dbReference type="Proteomes" id="UP000664417"/>
    </source>
</evidence>
<accession>A0A8J7QGR7</accession>
<feature type="transmembrane region" description="Helical" evidence="1">
    <location>
        <begin position="6"/>
        <end position="26"/>
    </location>
</feature>
<protein>
    <submittedName>
        <fullName evidence="2">Uncharacterized protein</fullName>
    </submittedName>
</protein>